<dbReference type="PANTHER" id="PTHR13386">
    <property type="entry name" value="HISTONE PARYLATION FACTOR 1"/>
    <property type="match status" value="1"/>
</dbReference>
<reference evidence="2 3" key="2">
    <citation type="journal article" date="2012" name="Nature">
        <title>Insights into hominid evolution from the gorilla genome sequence.</title>
        <authorList>
            <person name="Scally A."/>
            <person name="Dutheil J.Y."/>
            <person name="Hillier L.W."/>
            <person name="Jordan G.E."/>
            <person name="Goodhead I."/>
            <person name="Herrero J."/>
            <person name="Hobolth A."/>
            <person name="Lappalainen T."/>
            <person name="Mailund T."/>
            <person name="Marques-Bonet T."/>
            <person name="McCarthy S."/>
            <person name="Montgomery S.H."/>
            <person name="Schwalie P.C."/>
            <person name="Tang Y.A."/>
            <person name="Ward M.C."/>
            <person name="Xue Y."/>
            <person name="Yngvadottir B."/>
            <person name="Alkan C."/>
            <person name="Andersen L.N."/>
            <person name="Ayub Q."/>
            <person name="Ball E.V."/>
            <person name="Beal K."/>
            <person name="Bradley B.J."/>
            <person name="Chen Y."/>
            <person name="Clee C.M."/>
            <person name="Fitzgerald S."/>
            <person name="Graves T.A."/>
            <person name="Gu Y."/>
            <person name="Heath P."/>
            <person name="Heger A."/>
            <person name="Karakoc E."/>
            <person name="Kolb-Kokocinski A."/>
            <person name="Laird G.K."/>
            <person name="Lunter G."/>
            <person name="Meader S."/>
            <person name="Mort M."/>
            <person name="Mullikin J.C."/>
            <person name="Munch K."/>
            <person name="O'Connor T.D."/>
            <person name="Phillips A.D."/>
            <person name="Prado-Martinez J."/>
            <person name="Rogers A.S."/>
            <person name="Sajjadian S."/>
            <person name="Schmidt D."/>
            <person name="Shaw K."/>
            <person name="Simpson J.T."/>
            <person name="Stenson P.D."/>
            <person name="Turner D.J."/>
            <person name="Vigilant L."/>
            <person name="Vilella A.J."/>
            <person name="Whitener W."/>
            <person name="Zhu B."/>
            <person name="Cooper D.N."/>
            <person name="de Jong P."/>
            <person name="Dermitzakis E.T."/>
            <person name="Eichler E.E."/>
            <person name="Flicek P."/>
            <person name="Goldman N."/>
            <person name="Mundy N.I."/>
            <person name="Ning Z."/>
            <person name="Odom D.T."/>
            <person name="Ponting C.P."/>
            <person name="Quail M.A."/>
            <person name="Ryder O.A."/>
            <person name="Searle S.M."/>
            <person name="Warren W.C."/>
            <person name="Wilson R.K."/>
            <person name="Schierup M.H."/>
            <person name="Rogers J."/>
            <person name="Tyler-Smith C."/>
            <person name="Durbin R."/>
        </authorList>
    </citation>
    <scope>NUCLEOTIDE SEQUENCE [LARGE SCALE GENOMIC DNA]</scope>
</reference>
<dbReference type="OMA" id="TESICCM"/>
<comment type="similarity">
    <text evidence="1">Belongs to the HPF1 family.</text>
</comment>
<dbReference type="GO" id="GO:0140861">
    <property type="term" value="P:DNA repair-dependent chromatin remodeling"/>
    <property type="evidence" value="ECO:0000318"/>
    <property type="project" value="GO_Central"/>
</dbReference>
<dbReference type="PANTHER" id="PTHR13386:SF3">
    <property type="entry name" value="HISTONE PARYLATION FACTOR 1-LIKE-RELATED"/>
    <property type="match status" value="1"/>
</dbReference>
<dbReference type="InParanoid" id="G3R900"/>
<dbReference type="FunCoup" id="G3R900">
    <property type="interactions" value="433"/>
</dbReference>
<dbReference type="GO" id="GO:0006302">
    <property type="term" value="P:double-strand break repair"/>
    <property type="evidence" value="ECO:0000318"/>
    <property type="project" value="GO_Central"/>
</dbReference>
<dbReference type="EMBL" id="CABD030063669">
    <property type="status" value="NOT_ANNOTATED_CDS"/>
    <property type="molecule type" value="Genomic_DNA"/>
</dbReference>
<dbReference type="EMBL" id="CABD030063670">
    <property type="status" value="NOT_ANNOTATED_CDS"/>
    <property type="molecule type" value="Genomic_DNA"/>
</dbReference>
<dbReference type="GO" id="GO:0005634">
    <property type="term" value="C:nucleus"/>
    <property type="evidence" value="ECO:0000318"/>
    <property type="project" value="GO_Central"/>
</dbReference>
<name>G3R900_GORGO</name>
<dbReference type="GO" id="GO:0072572">
    <property type="term" value="F:poly-ADP-D-ribose binding"/>
    <property type="evidence" value="ECO:0000318"/>
    <property type="project" value="GO_Central"/>
</dbReference>
<reference evidence="2" key="4">
    <citation type="submission" date="2025-09" db="UniProtKB">
        <authorList>
            <consortium name="Ensembl"/>
        </authorList>
    </citation>
    <scope>IDENTIFICATION</scope>
</reference>
<reference evidence="3" key="1">
    <citation type="submission" date="2011-05" db="EMBL/GenBank/DDBJ databases">
        <title>Insights into the evolution of the great apes provided by the gorilla genome.</title>
        <authorList>
            <person name="Scally A."/>
        </authorList>
    </citation>
    <scope>NUCLEOTIDE SEQUENCE [LARGE SCALE GENOMIC DNA]</scope>
</reference>
<gene>
    <name evidence="2" type="primary">LOC101148582</name>
</gene>
<evidence type="ECO:0000256" key="1">
    <source>
        <dbReference type="ARBA" id="ARBA00010803"/>
    </source>
</evidence>
<dbReference type="Ensembl" id="ENSGGOT00000012215.3">
    <property type="protein sequence ID" value="ENSGGOP00000011874.3"/>
    <property type="gene ID" value="ENSGGOG00000012170.3"/>
</dbReference>
<accession>G3R900</accession>
<dbReference type="GO" id="GO:0042393">
    <property type="term" value="F:histone binding"/>
    <property type="evidence" value="ECO:0000318"/>
    <property type="project" value="GO_Central"/>
</dbReference>
<dbReference type="eggNOG" id="KOG3952">
    <property type="taxonomic scope" value="Eukaryota"/>
</dbReference>
<dbReference type="InterPro" id="IPR019361">
    <property type="entry name" value="HPF1"/>
</dbReference>
<evidence type="ECO:0000313" key="3">
    <source>
        <dbReference type="Proteomes" id="UP000001519"/>
    </source>
</evidence>
<dbReference type="AlphaFoldDB" id="G3R900"/>
<keyword evidence="3" id="KW-1185">Reference proteome</keyword>
<dbReference type="HOGENOM" id="CLU_053037_0_0_1"/>
<dbReference type="Pfam" id="PF10228">
    <property type="entry name" value="HPF1"/>
    <property type="match status" value="2"/>
</dbReference>
<proteinExistence type="inferred from homology"/>
<dbReference type="STRING" id="9593.ENSGGOP00000011874"/>
<evidence type="ECO:0000313" key="2">
    <source>
        <dbReference type="Ensembl" id="ENSGGOP00000011874.3"/>
    </source>
</evidence>
<evidence type="ECO:0008006" key="4">
    <source>
        <dbReference type="Google" id="ProtNLM"/>
    </source>
</evidence>
<sequence length="324" mass="37128">MVGGGWKRRPGAGCEKTVDVKKSKFCEADVSSDLRKEVENHYKLSLPDDFYHFWKFCEELDSEKPADPLSASLGLQLVDPYNILAGKHKMKKKPTGPNFNLHWRFYYDPPEDSPDELPVYVGINEAKKNCIIVPNGDNVFAAVKLYLMKKLKEVTDKKKTNLFKNVDEKLTETARELGYSLEQRTMKMKQRDKKVVTKTFHGTGLVPPVDNNVVGYRELPETDADLKRICKTIVEAASDDERLKAFAPIQEMMTFVQFANDECDYGMGLELGMDLFCYGSHYFHKVAGQLLPHAYNLLKRNLFAEIMKDHLAKRRKENIDQFAA</sequence>
<dbReference type="Bgee" id="ENSGGOG00000012170">
    <property type="expression patterns" value="Expressed in cerebellum and 4 other cell types or tissues"/>
</dbReference>
<organism evidence="2 3">
    <name type="scientific">Gorilla gorilla gorilla</name>
    <name type="common">Western lowland gorilla</name>
    <dbReference type="NCBI Taxonomy" id="9595"/>
    <lineage>
        <taxon>Eukaryota</taxon>
        <taxon>Metazoa</taxon>
        <taxon>Chordata</taxon>
        <taxon>Craniata</taxon>
        <taxon>Vertebrata</taxon>
        <taxon>Euteleostomi</taxon>
        <taxon>Mammalia</taxon>
        <taxon>Eutheria</taxon>
        <taxon>Euarchontoglires</taxon>
        <taxon>Primates</taxon>
        <taxon>Haplorrhini</taxon>
        <taxon>Catarrhini</taxon>
        <taxon>Hominidae</taxon>
        <taxon>Gorilla</taxon>
    </lineage>
</organism>
<reference evidence="2" key="3">
    <citation type="submission" date="2025-08" db="UniProtKB">
        <authorList>
            <consortium name="Ensembl"/>
        </authorList>
    </citation>
    <scope>IDENTIFICATION</scope>
</reference>
<dbReference type="GeneTree" id="ENSGT00390000014876"/>
<dbReference type="Proteomes" id="UP000001519">
    <property type="component" value="Chromosome 9"/>
</dbReference>
<protein>
    <recommendedName>
        <fullName evidence="4">Histone PARylation factor 1</fullName>
    </recommendedName>
</protein>